<keyword evidence="5 11" id="KW-0067">ATP-binding</keyword>
<keyword evidence="3" id="KW-0410">Iron transport</keyword>
<dbReference type="SUPFAM" id="SSF52540">
    <property type="entry name" value="P-loop containing nucleoside triphosphate hydrolases"/>
    <property type="match status" value="1"/>
</dbReference>
<feature type="region of interest" description="Disordered" evidence="9">
    <location>
        <begin position="363"/>
        <end position="386"/>
    </location>
</feature>
<dbReference type="Pfam" id="PF08402">
    <property type="entry name" value="TOBE_2"/>
    <property type="match status" value="1"/>
</dbReference>
<keyword evidence="6" id="KW-0408">Iron</keyword>
<dbReference type="PANTHER" id="PTHR42781">
    <property type="entry name" value="SPERMIDINE/PUTRESCINE IMPORT ATP-BINDING PROTEIN POTA"/>
    <property type="match status" value="1"/>
</dbReference>
<dbReference type="GO" id="GO:0005524">
    <property type="term" value="F:ATP binding"/>
    <property type="evidence" value="ECO:0007669"/>
    <property type="project" value="UniProtKB-KW"/>
</dbReference>
<evidence type="ECO:0000256" key="9">
    <source>
        <dbReference type="SAM" id="MobiDB-lite"/>
    </source>
</evidence>
<dbReference type="Proteomes" id="UP000246964">
    <property type="component" value="Unassembled WGS sequence"/>
</dbReference>
<accession>A0A317QDW4</accession>
<dbReference type="InterPro" id="IPR003593">
    <property type="entry name" value="AAA+_ATPase"/>
</dbReference>
<evidence type="ECO:0000256" key="5">
    <source>
        <dbReference type="ARBA" id="ARBA00022840"/>
    </source>
</evidence>
<evidence type="ECO:0000256" key="1">
    <source>
        <dbReference type="ARBA" id="ARBA00022448"/>
    </source>
</evidence>
<dbReference type="CDD" id="cd03259">
    <property type="entry name" value="ABC_Carb_Solutes_like"/>
    <property type="match status" value="1"/>
</dbReference>
<dbReference type="SUPFAM" id="SSF50331">
    <property type="entry name" value="MOP-like"/>
    <property type="match status" value="1"/>
</dbReference>
<evidence type="ECO:0000256" key="6">
    <source>
        <dbReference type="ARBA" id="ARBA00023004"/>
    </source>
</evidence>
<dbReference type="PROSITE" id="PS00211">
    <property type="entry name" value="ABC_TRANSPORTER_1"/>
    <property type="match status" value="1"/>
</dbReference>
<dbReference type="STRING" id="519453.SAMN04488070_1029"/>
<dbReference type="GO" id="GO:0016887">
    <property type="term" value="F:ATP hydrolysis activity"/>
    <property type="evidence" value="ECO:0007669"/>
    <property type="project" value="InterPro"/>
</dbReference>
<keyword evidence="2" id="KW-1003">Cell membrane</keyword>
<reference evidence="11 12" key="1">
    <citation type="submission" date="2018-05" db="EMBL/GenBank/DDBJ databases">
        <title>Freshwater and sediment microbial communities from various areas in North America, analyzing microbe dynamics in response to fracking.</title>
        <authorList>
            <person name="Lamendella R."/>
        </authorList>
    </citation>
    <scope>NUCLEOTIDE SEQUENCE [LARGE SCALE GENOMIC DNA]</scope>
    <source>
        <strain evidence="11 12">125B1</strain>
    </source>
</reference>
<dbReference type="EMBL" id="QGTT01000001">
    <property type="protein sequence ID" value="PWW16154.1"/>
    <property type="molecule type" value="Genomic_DNA"/>
</dbReference>
<proteinExistence type="predicted"/>
<dbReference type="AlphaFoldDB" id="A0A317QDW4"/>
<keyword evidence="12" id="KW-1185">Reference proteome</keyword>
<feature type="compositionally biased region" description="Pro residues" evidence="9">
    <location>
        <begin position="364"/>
        <end position="379"/>
    </location>
</feature>
<dbReference type="InterPro" id="IPR027417">
    <property type="entry name" value="P-loop_NTPase"/>
</dbReference>
<evidence type="ECO:0000313" key="11">
    <source>
        <dbReference type="EMBL" id="PWW16154.1"/>
    </source>
</evidence>
<evidence type="ECO:0000256" key="8">
    <source>
        <dbReference type="ARBA" id="ARBA00023136"/>
    </source>
</evidence>
<organism evidence="11 12">
    <name type="scientific">Pseudidiomarina maritima</name>
    <dbReference type="NCBI Taxonomy" id="519453"/>
    <lineage>
        <taxon>Bacteria</taxon>
        <taxon>Pseudomonadati</taxon>
        <taxon>Pseudomonadota</taxon>
        <taxon>Gammaproteobacteria</taxon>
        <taxon>Alteromonadales</taxon>
        <taxon>Idiomarinaceae</taxon>
        <taxon>Pseudidiomarina</taxon>
    </lineage>
</organism>
<dbReference type="InterPro" id="IPR050093">
    <property type="entry name" value="ABC_SmlMolc_Importer"/>
</dbReference>
<protein>
    <submittedName>
        <fullName evidence="11">Iron(III) transport system ATP-binding protein</fullName>
    </submittedName>
</protein>
<evidence type="ECO:0000256" key="4">
    <source>
        <dbReference type="ARBA" id="ARBA00022741"/>
    </source>
</evidence>
<dbReference type="GO" id="GO:0015697">
    <property type="term" value="P:quaternary ammonium group transport"/>
    <property type="evidence" value="ECO:0007669"/>
    <property type="project" value="UniProtKB-ARBA"/>
</dbReference>
<dbReference type="SMART" id="SM00382">
    <property type="entry name" value="AAA"/>
    <property type="match status" value="1"/>
</dbReference>
<evidence type="ECO:0000313" key="12">
    <source>
        <dbReference type="Proteomes" id="UP000246964"/>
    </source>
</evidence>
<evidence type="ECO:0000259" key="10">
    <source>
        <dbReference type="PROSITE" id="PS50893"/>
    </source>
</evidence>
<dbReference type="InterPro" id="IPR013611">
    <property type="entry name" value="Transp-assoc_OB_typ2"/>
</dbReference>
<keyword evidence="1" id="KW-0813">Transport</keyword>
<gene>
    <name evidence="11" type="ORF">DET45_101259</name>
</gene>
<dbReference type="InterPro" id="IPR015853">
    <property type="entry name" value="ABC_transpr_FbpC"/>
</dbReference>
<dbReference type="GO" id="GO:0043190">
    <property type="term" value="C:ATP-binding cassette (ABC) transporter complex"/>
    <property type="evidence" value="ECO:0007669"/>
    <property type="project" value="InterPro"/>
</dbReference>
<evidence type="ECO:0000256" key="2">
    <source>
        <dbReference type="ARBA" id="ARBA00022475"/>
    </source>
</evidence>
<dbReference type="InterPro" id="IPR003439">
    <property type="entry name" value="ABC_transporter-like_ATP-bd"/>
</dbReference>
<dbReference type="InterPro" id="IPR017871">
    <property type="entry name" value="ABC_transporter-like_CS"/>
</dbReference>
<keyword evidence="4" id="KW-0547">Nucleotide-binding</keyword>
<comment type="caution">
    <text evidence="11">The sequence shown here is derived from an EMBL/GenBank/DDBJ whole genome shotgun (WGS) entry which is preliminary data.</text>
</comment>
<feature type="domain" description="ABC transporter" evidence="10">
    <location>
        <begin position="4"/>
        <end position="236"/>
    </location>
</feature>
<dbReference type="OrthoDB" id="9802264at2"/>
<evidence type="ECO:0000256" key="7">
    <source>
        <dbReference type="ARBA" id="ARBA00023065"/>
    </source>
</evidence>
<dbReference type="PROSITE" id="PS50893">
    <property type="entry name" value="ABC_TRANSPORTER_2"/>
    <property type="match status" value="1"/>
</dbReference>
<sequence>MPLLQLDKIHISFGTQHIVRGVSLQLEAGEIGCLLGPSGCGKTTLLRAIAGFQGLQLGTITMANECVSSANQLTPPEQRGIGMVFQDFALFPHLTVAENISFGMRKASAAERRARVDELLTRIGLPGYQKRYPHELSGGQQQRIALARALAPKPRLLLLDEPFSSLDAELRERLAVEVRELLKQEQITALLVTHDQQEAFAMADKAGVMYQGELLQWETPYQLYHQPRHQLVADFIGHGVLLQGTVNASGSLASPLGMLEHPSLLTVPDGTPVSFLVRPDDIVPDTNSRLRGRIKARGFRGAHNLYSVQLNSGIEVLTLSPSHEQMNVGDEVGLRPEFDHLVVFAADHCELPGFHDQAPLVRPFTPPVSTAPPAQPLPTSPKAKSA</sequence>
<dbReference type="Pfam" id="PF00005">
    <property type="entry name" value="ABC_tran"/>
    <property type="match status" value="1"/>
</dbReference>
<dbReference type="InterPro" id="IPR008995">
    <property type="entry name" value="Mo/tungstate-bd_C_term_dom"/>
</dbReference>
<name>A0A317QDW4_9GAMM</name>
<evidence type="ECO:0000256" key="3">
    <source>
        <dbReference type="ARBA" id="ARBA00022496"/>
    </source>
</evidence>
<dbReference type="GO" id="GO:0015408">
    <property type="term" value="F:ABC-type ferric iron transporter activity"/>
    <property type="evidence" value="ECO:0007669"/>
    <property type="project" value="InterPro"/>
</dbReference>
<keyword evidence="7" id="KW-0406">Ion transport</keyword>
<dbReference type="Gene3D" id="3.40.50.300">
    <property type="entry name" value="P-loop containing nucleotide triphosphate hydrolases"/>
    <property type="match status" value="1"/>
</dbReference>
<keyword evidence="8" id="KW-0472">Membrane</keyword>
<dbReference type="PANTHER" id="PTHR42781:SF4">
    <property type="entry name" value="SPERMIDINE_PUTRESCINE IMPORT ATP-BINDING PROTEIN POTA"/>
    <property type="match status" value="1"/>
</dbReference>
<dbReference type="FunFam" id="3.40.50.300:FF:000425">
    <property type="entry name" value="Probable ABC transporter, ATP-binding subunit"/>
    <property type="match status" value="1"/>
</dbReference>